<sequence length="202" mass="21830">MHGMLEMFEMTKKISWLLIVIMAIGLIGACSSDSEPDDSADQVGSVDIGNLNETVAADDHDDADDHGTVSDEHADDDHVDVSTEEHEDEHSEAADHPHGEAVVDPNAPIVHVYASEFGYEAESLEAHAGEPFTIMLHNTGALEHDIVIEGFEDYGGIHLIPGEDGKATFTLSEHGEYKVYCTVPGHRNAGMESTLVVEDDHA</sequence>
<organism evidence="6 7">
    <name type="scientific">Candidatus Lucifugimonas marina</name>
    <dbReference type="NCBI Taxonomy" id="3038979"/>
    <lineage>
        <taxon>Bacteria</taxon>
        <taxon>Bacillati</taxon>
        <taxon>Chloroflexota</taxon>
        <taxon>Dehalococcoidia</taxon>
        <taxon>SAR202 cluster</taxon>
        <taxon>Candidatus Lucifugimonadales</taxon>
        <taxon>Candidatus Lucifugimonadaceae</taxon>
        <taxon>Candidatus Lucifugimonas</taxon>
    </lineage>
</organism>
<evidence type="ECO:0000313" key="6">
    <source>
        <dbReference type="EMBL" id="WFG38708.1"/>
    </source>
</evidence>
<reference evidence="7" key="3">
    <citation type="submission" date="2023-06" db="EMBL/GenBank/DDBJ databases">
        <title>Pangenomics reveal diversification of enzyme families and niche specialization in globally abundant SAR202 bacteria.</title>
        <authorList>
            <person name="Saw J.H.W."/>
        </authorList>
    </citation>
    <scope>NUCLEOTIDE SEQUENCE [LARGE SCALE GENOMIC DNA]</scope>
    <source>
        <strain evidence="7">JH1073</strain>
    </source>
</reference>
<gene>
    <name evidence="5" type="ORF">GKO46_13570</name>
    <name evidence="6" type="ORF">GKO48_03505</name>
</gene>
<reference evidence="7 8" key="1">
    <citation type="submission" date="2019-11" db="EMBL/GenBank/DDBJ databases">
        <authorList>
            <person name="Cho J.-C."/>
        </authorList>
    </citation>
    <scope>NUCLEOTIDE SEQUENCE [LARGE SCALE GENOMIC DNA]</scope>
    <source>
        <strain evidence="6 7">JH1073</strain>
        <strain evidence="5 8">JH702</strain>
    </source>
</reference>
<dbReference type="SUPFAM" id="SSF49503">
    <property type="entry name" value="Cupredoxins"/>
    <property type="match status" value="1"/>
</dbReference>
<dbReference type="EMBL" id="CP046147">
    <property type="protein sequence ID" value="WFG38708.1"/>
    <property type="molecule type" value="Genomic_DNA"/>
</dbReference>
<feature type="compositionally biased region" description="Basic and acidic residues" evidence="3">
    <location>
        <begin position="63"/>
        <end position="101"/>
    </location>
</feature>
<reference evidence="6" key="2">
    <citation type="journal article" date="2023" name="Nat. Commun.">
        <title>Cultivation of marine bacteria of the SAR202 clade.</title>
        <authorList>
            <person name="Lim Y."/>
            <person name="Seo J.H."/>
            <person name="Giovannoni S.J."/>
            <person name="Kang I."/>
            <person name="Cho J.C."/>
        </authorList>
    </citation>
    <scope>NUCLEOTIDE SEQUENCE</scope>
    <source>
        <strain evidence="6">JH1073</strain>
    </source>
</reference>
<evidence type="ECO:0000259" key="4">
    <source>
        <dbReference type="Pfam" id="PF13473"/>
    </source>
</evidence>
<name>A0AAJ6CRT6_9CHLR</name>
<dbReference type="Proteomes" id="UP001321249">
    <property type="component" value="Unassembled WGS sequence"/>
</dbReference>
<keyword evidence="7" id="KW-1185">Reference proteome</keyword>
<dbReference type="InterPro" id="IPR028096">
    <property type="entry name" value="EfeO_Cupredoxin"/>
</dbReference>
<keyword evidence="2" id="KW-0186">Copper</keyword>
<dbReference type="InterPro" id="IPR008972">
    <property type="entry name" value="Cupredoxin"/>
</dbReference>
<evidence type="ECO:0000256" key="1">
    <source>
        <dbReference type="ARBA" id="ARBA00022723"/>
    </source>
</evidence>
<dbReference type="PANTHER" id="PTHR38439:SF3">
    <property type="entry name" value="COPPER-RESISTANT CUPROPROTEIN COPI"/>
    <property type="match status" value="1"/>
</dbReference>
<evidence type="ECO:0000256" key="3">
    <source>
        <dbReference type="SAM" id="MobiDB-lite"/>
    </source>
</evidence>
<protein>
    <recommendedName>
        <fullName evidence="4">EfeO-type cupredoxin-like domain-containing protein</fullName>
    </recommendedName>
</protein>
<evidence type="ECO:0000313" key="8">
    <source>
        <dbReference type="Proteomes" id="UP001321249"/>
    </source>
</evidence>
<keyword evidence="1" id="KW-0479">Metal-binding</keyword>
<dbReference type="InterPro" id="IPR028871">
    <property type="entry name" value="BlueCu_1_BS"/>
</dbReference>
<dbReference type="AlphaFoldDB" id="A0AAJ6CRT6"/>
<dbReference type="InterPro" id="IPR050845">
    <property type="entry name" value="Cu-binding_ET"/>
</dbReference>
<dbReference type="Pfam" id="PF13473">
    <property type="entry name" value="Cupredoxin_1"/>
    <property type="match status" value="1"/>
</dbReference>
<evidence type="ECO:0000313" key="7">
    <source>
        <dbReference type="Proteomes" id="UP001219901"/>
    </source>
</evidence>
<dbReference type="GO" id="GO:0046872">
    <property type="term" value="F:metal ion binding"/>
    <property type="evidence" value="ECO:0007669"/>
    <property type="project" value="UniProtKB-KW"/>
</dbReference>
<dbReference type="Proteomes" id="UP001219901">
    <property type="component" value="Chromosome"/>
</dbReference>
<feature type="region of interest" description="Disordered" evidence="3">
    <location>
        <begin position="56"/>
        <end position="104"/>
    </location>
</feature>
<dbReference type="EMBL" id="WMBE01000007">
    <property type="protein sequence ID" value="MDG0868090.1"/>
    <property type="molecule type" value="Genomic_DNA"/>
</dbReference>
<dbReference type="PROSITE" id="PS00079">
    <property type="entry name" value="MULTICOPPER_OXIDASE1"/>
    <property type="match status" value="1"/>
</dbReference>
<dbReference type="Gene3D" id="2.60.40.420">
    <property type="entry name" value="Cupredoxins - blue copper proteins"/>
    <property type="match status" value="1"/>
</dbReference>
<evidence type="ECO:0000256" key="2">
    <source>
        <dbReference type="ARBA" id="ARBA00023008"/>
    </source>
</evidence>
<dbReference type="PROSITE" id="PS00196">
    <property type="entry name" value="COPPER_BLUE"/>
    <property type="match status" value="1"/>
</dbReference>
<evidence type="ECO:0000313" key="5">
    <source>
        <dbReference type="EMBL" id="MDG0868090.1"/>
    </source>
</evidence>
<proteinExistence type="predicted"/>
<accession>A0AAJ6CRT6</accession>
<feature type="domain" description="EfeO-type cupredoxin-like" evidence="4">
    <location>
        <begin position="106"/>
        <end position="185"/>
    </location>
</feature>
<dbReference type="InterPro" id="IPR033138">
    <property type="entry name" value="Cu_oxidase_CS"/>
</dbReference>
<dbReference type="PANTHER" id="PTHR38439">
    <property type="entry name" value="AURACYANIN-B"/>
    <property type="match status" value="1"/>
</dbReference>